<gene>
    <name evidence="8" type="ORF">FPOA_00227</name>
</gene>
<keyword evidence="2" id="KW-0677">Repeat</keyword>
<dbReference type="OMA" id="RERPEMY"/>
<evidence type="ECO:0000313" key="9">
    <source>
        <dbReference type="Proteomes" id="UP000091967"/>
    </source>
</evidence>
<evidence type="ECO:0000256" key="4">
    <source>
        <dbReference type="ARBA" id="ARBA00022833"/>
    </source>
</evidence>
<sequence>MTDNNTEAQTEPILCSTCGRACVTKKQLKNHIRNIHRRGKGKETTSAAQPRQQDQTEEAPAQETISVAQPQQGAKTGEASTGGLYCAPCDQTFNTQNGLDRHNGTKHSSKRKKTIKCTDCNKTFAVQLALEQHQRQKHGIQPTADDQDDWDDSDVSGNWESDSSLSHDEEGRDLMWPEHGEPVTGLLSCLGRVMRCPEKFNKGSEVVRHIEQGYCRTEWSLEDVSSVFNKKMEKEGRHLLDRKAGDLYKCPRCKGTGRGKYTELSDLFEHAESGDCGLRVRTGPLHDVFMALLEFSVELAMRNDTDSDDYCWEYGDGAFLDSDEELFNYKMTGDISESYLARHGY</sequence>
<dbReference type="InterPro" id="IPR013087">
    <property type="entry name" value="Znf_C2H2_type"/>
</dbReference>
<feature type="region of interest" description="Disordered" evidence="6">
    <location>
        <begin position="33"/>
        <end position="79"/>
    </location>
</feature>
<dbReference type="Gene3D" id="3.30.160.60">
    <property type="entry name" value="Classic Zinc Finger"/>
    <property type="match status" value="1"/>
</dbReference>
<dbReference type="PANTHER" id="PTHR24408">
    <property type="entry name" value="ZINC FINGER PROTEIN"/>
    <property type="match status" value="1"/>
</dbReference>
<dbReference type="EMBL" id="LYXU01000001">
    <property type="protein sequence ID" value="OBS26287.1"/>
    <property type="molecule type" value="Genomic_DNA"/>
</dbReference>
<evidence type="ECO:0000256" key="2">
    <source>
        <dbReference type="ARBA" id="ARBA00022737"/>
    </source>
</evidence>
<evidence type="ECO:0000256" key="5">
    <source>
        <dbReference type="PROSITE-ProRule" id="PRU00042"/>
    </source>
</evidence>
<dbReference type="PROSITE" id="PS50157">
    <property type="entry name" value="ZINC_FINGER_C2H2_2"/>
    <property type="match status" value="3"/>
</dbReference>
<keyword evidence="3 5" id="KW-0863">Zinc-finger</keyword>
<keyword evidence="4" id="KW-0862">Zinc</keyword>
<dbReference type="GO" id="GO:0008270">
    <property type="term" value="F:zinc ion binding"/>
    <property type="evidence" value="ECO:0007669"/>
    <property type="project" value="UniProtKB-KW"/>
</dbReference>
<dbReference type="GO" id="GO:0005634">
    <property type="term" value="C:nucleus"/>
    <property type="evidence" value="ECO:0007669"/>
    <property type="project" value="TreeGrafter"/>
</dbReference>
<feature type="compositionally biased region" description="Basic and acidic residues" evidence="6">
    <location>
        <begin position="165"/>
        <end position="177"/>
    </location>
</feature>
<keyword evidence="1" id="KW-0479">Metal-binding</keyword>
<protein>
    <recommendedName>
        <fullName evidence="7">C2H2-type domain-containing protein</fullName>
    </recommendedName>
</protein>
<keyword evidence="9" id="KW-1185">Reference proteome</keyword>
<comment type="caution">
    <text evidence="8">The sequence shown here is derived from an EMBL/GenBank/DDBJ whole genome shotgun (WGS) entry which is preliminary data.</text>
</comment>
<name>A0A1B8B0M3_FUSPO</name>
<dbReference type="SUPFAM" id="SSF57667">
    <property type="entry name" value="beta-beta-alpha zinc fingers"/>
    <property type="match status" value="1"/>
</dbReference>
<dbReference type="Pfam" id="PF00096">
    <property type="entry name" value="zf-C2H2"/>
    <property type="match status" value="2"/>
</dbReference>
<evidence type="ECO:0000259" key="7">
    <source>
        <dbReference type="PROSITE" id="PS50157"/>
    </source>
</evidence>
<dbReference type="PANTHER" id="PTHR24408:SF58">
    <property type="entry name" value="TRANSCRIPTION FACTOR (TFIIIA), PUTATIVE (AFU_ORTHOLOGUE AFUA_1G05150)-RELATED"/>
    <property type="match status" value="1"/>
</dbReference>
<feature type="region of interest" description="Disordered" evidence="6">
    <location>
        <begin position="133"/>
        <end position="177"/>
    </location>
</feature>
<evidence type="ECO:0000313" key="8">
    <source>
        <dbReference type="EMBL" id="OBS26287.1"/>
    </source>
</evidence>
<dbReference type="InterPro" id="IPR036236">
    <property type="entry name" value="Znf_C2H2_sf"/>
</dbReference>
<feature type="compositionally biased region" description="Polar residues" evidence="6">
    <location>
        <begin position="44"/>
        <end position="53"/>
    </location>
</feature>
<feature type="compositionally biased region" description="Polar residues" evidence="6">
    <location>
        <begin position="155"/>
        <end position="164"/>
    </location>
</feature>
<dbReference type="STRING" id="36050.A0A1B8B0M3"/>
<dbReference type="AlphaFoldDB" id="A0A1B8B0M3"/>
<proteinExistence type="predicted"/>
<evidence type="ECO:0000256" key="1">
    <source>
        <dbReference type="ARBA" id="ARBA00022723"/>
    </source>
</evidence>
<dbReference type="PROSITE" id="PS00028">
    <property type="entry name" value="ZINC_FINGER_C2H2_1"/>
    <property type="match status" value="3"/>
</dbReference>
<feature type="compositionally biased region" description="Polar residues" evidence="6">
    <location>
        <begin position="63"/>
        <end position="74"/>
    </location>
</feature>
<feature type="domain" description="C2H2-type" evidence="7">
    <location>
        <begin position="115"/>
        <end position="142"/>
    </location>
</feature>
<reference evidence="8 9" key="1">
    <citation type="submission" date="2016-06" db="EMBL/GenBank/DDBJ databases">
        <title>Living apart together: crosstalk between the core and supernumerary genomes in a fungal plant pathogen.</title>
        <authorList>
            <person name="Vanheule A."/>
            <person name="Audenaert K."/>
            <person name="Warris S."/>
            <person name="Van De Geest H."/>
            <person name="Schijlen E."/>
            <person name="Hofte M."/>
            <person name="De Saeger S."/>
            <person name="Haesaert G."/>
            <person name="Waalwijk C."/>
            <person name="Van Der Lee T."/>
        </authorList>
    </citation>
    <scope>NUCLEOTIDE SEQUENCE [LARGE SCALE GENOMIC DNA]</scope>
    <source>
        <strain evidence="8 9">2516</strain>
    </source>
</reference>
<feature type="domain" description="C2H2-type" evidence="7">
    <location>
        <begin position="13"/>
        <end position="41"/>
    </location>
</feature>
<dbReference type="Pfam" id="PF12874">
    <property type="entry name" value="zf-met"/>
    <property type="match status" value="1"/>
</dbReference>
<evidence type="ECO:0000256" key="3">
    <source>
        <dbReference type="ARBA" id="ARBA00022771"/>
    </source>
</evidence>
<feature type="domain" description="C2H2-type" evidence="7">
    <location>
        <begin position="84"/>
        <end position="112"/>
    </location>
</feature>
<accession>A0A1B8B0M3</accession>
<evidence type="ECO:0000256" key="6">
    <source>
        <dbReference type="SAM" id="MobiDB-lite"/>
    </source>
</evidence>
<dbReference type="GO" id="GO:0043565">
    <property type="term" value="F:sequence-specific DNA binding"/>
    <property type="evidence" value="ECO:0007669"/>
    <property type="project" value="TreeGrafter"/>
</dbReference>
<dbReference type="SMART" id="SM00355">
    <property type="entry name" value="ZnF_C2H2"/>
    <property type="match status" value="3"/>
</dbReference>
<dbReference type="Proteomes" id="UP000091967">
    <property type="component" value="Unassembled WGS sequence"/>
</dbReference>
<feature type="compositionally biased region" description="Acidic residues" evidence="6">
    <location>
        <begin position="145"/>
        <end position="154"/>
    </location>
</feature>
<organism evidence="8 9">
    <name type="scientific">Fusarium poae</name>
    <dbReference type="NCBI Taxonomy" id="36050"/>
    <lineage>
        <taxon>Eukaryota</taxon>
        <taxon>Fungi</taxon>
        <taxon>Dikarya</taxon>
        <taxon>Ascomycota</taxon>
        <taxon>Pezizomycotina</taxon>
        <taxon>Sordariomycetes</taxon>
        <taxon>Hypocreomycetidae</taxon>
        <taxon>Hypocreales</taxon>
        <taxon>Nectriaceae</taxon>
        <taxon>Fusarium</taxon>
    </lineage>
</organism>
<dbReference type="GO" id="GO:0000981">
    <property type="term" value="F:DNA-binding transcription factor activity, RNA polymerase II-specific"/>
    <property type="evidence" value="ECO:0007669"/>
    <property type="project" value="TreeGrafter"/>
</dbReference>